<keyword evidence="6" id="KW-1185">Reference proteome</keyword>
<dbReference type="AlphaFoldDB" id="A0AAW0S7U0"/>
<evidence type="ECO:0000313" key="5">
    <source>
        <dbReference type="EMBL" id="KAK8150432.1"/>
    </source>
</evidence>
<dbReference type="Pfam" id="PF12796">
    <property type="entry name" value="Ank_2"/>
    <property type="match status" value="5"/>
</dbReference>
<reference evidence="5 6" key="1">
    <citation type="submission" date="2020-02" db="EMBL/GenBank/DDBJ databases">
        <title>Comparative genomics of the hypocrealean fungal genus Beauvera.</title>
        <authorList>
            <person name="Showalter D.N."/>
            <person name="Bushley K.E."/>
            <person name="Rehner S.A."/>
        </authorList>
    </citation>
    <scope>NUCLEOTIDE SEQUENCE [LARGE SCALE GENOMIC DNA]</scope>
    <source>
        <strain evidence="5 6">ARSEF4384</strain>
    </source>
</reference>
<evidence type="ECO:0000256" key="1">
    <source>
        <dbReference type="ARBA" id="ARBA00022737"/>
    </source>
</evidence>
<dbReference type="GO" id="GO:0005737">
    <property type="term" value="C:cytoplasm"/>
    <property type="evidence" value="ECO:0007669"/>
    <property type="project" value="TreeGrafter"/>
</dbReference>
<dbReference type="Proteomes" id="UP001397290">
    <property type="component" value="Unassembled WGS sequence"/>
</dbReference>
<feature type="compositionally biased region" description="Polar residues" evidence="4">
    <location>
        <begin position="346"/>
        <end position="369"/>
    </location>
</feature>
<dbReference type="SMART" id="SM00248">
    <property type="entry name" value="ANK"/>
    <property type="match status" value="13"/>
</dbReference>
<feature type="region of interest" description="Disordered" evidence="4">
    <location>
        <begin position="345"/>
        <end position="378"/>
    </location>
</feature>
<organism evidence="5 6">
    <name type="scientific">Beauveria asiatica</name>
    <dbReference type="NCBI Taxonomy" id="1069075"/>
    <lineage>
        <taxon>Eukaryota</taxon>
        <taxon>Fungi</taxon>
        <taxon>Dikarya</taxon>
        <taxon>Ascomycota</taxon>
        <taxon>Pezizomycotina</taxon>
        <taxon>Sordariomycetes</taxon>
        <taxon>Hypocreomycetidae</taxon>
        <taxon>Hypocreales</taxon>
        <taxon>Cordycipitaceae</taxon>
        <taxon>Beauveria</taxon>
    </lineage>
</organism>
<evidence type="ECO:0008006" key="7">
    <source>
        <dbReference type="Google" id="ProtNLM"/>
    </source>
</evidence>
<dbReference type="PANTHER" id="PTHR24198">
    <property type="entry name" value="ANKYRIN REPEAT AND PROTEIN KINASE DOMAIN-CONTAINING PROTEIN"/>
    <property type="match status" value="1"/>
</dbReference>
<dbReference type="Gene3D" id="1.25.40.20">
    <property type="entry name" value="Ankyrin repeat-containing domain"/>
    <property type="match status" value="3"/>
</dbReference>
<evidence type="ECO:0000256" key="3">
    <source>
        <dbReference type="PROSITE-ProRule" id="PRU00023"/>
    </source>
</evidence>
<dbReference type="PROSITE" id="PS50297">
    <property type="entry name" value="ANK_REP_REGION"/>
    <property type="match status" value="4"/>
</dbReference>
<keyword evidence="1" id="KW-0677">Repeat</keyword>
<evidence type="ECO:0000313" key="6">
    <source>
        <dbReference type="Proteomes" id="UP001397290"/>
    </source>
</evidence>
<dbReference type="InterPro" id="IPR002110">
    <property type="entry name" value="Ankyrin_rpt"/>
</dbReference>
<dbReference type="SUPFAM" id="SSF48403">
    <property type="entry name" value="Ankyrin repeat"/>
    <property type="match status" value="2"/>
</dbReference>
<protein>
    <recommendedName>
        <fullName evidence="7">Ankyrin repeat domain containing protein</fullName>
    </recommendedName>
</protein>
<feature type="repeat" description="ANK" evidence="3">
    <location>
        <begin position="501"/>
        <end position="533"/>
    </location>
</feature>
<comment type="caution">
    <text evidence="5">The sequence shown here is derived from an EMBL/GenBank/DDBJ whole genome shotgun (WGS) entry which is preliminary data.</text>
</comment>
<name>A0AAW0S7U0_9HYPO</name>
<sequence length="1005" mass="108359">MSTVQRQVFSNLERSKSILDDEKLLPTSDSFLVNLQQALDLPHTPASPDSTAGDFAGSLKEFSASAWPMPPVSTPANKQLVLSSDREMERSPASDAQSQCLQFCGSVIASYDSIAEKMSGYTSLVSHLPHSFVVLAKEVLGACDELSAIYSGLSNTVPGQNLPADLITVMKKNLRGAQDQALVLDQVVTKLVDHERKGAMSRLRRGFGKMFSDNHIERVTTGVTKTHENLKVGSLLLQWKVGSPRTESELGIGCISLAAAVETATGQPLKRYGYAKSMHTDDAASYHAPAISSAASQHRSIEDQRATSRQQPNLVASPPLSSPPLNIIHNDKASSVNHGSLHGMSSVFSSNEDGSATRYTMSSTESSNDGRARQAKRLPIHNEWDKPDETTESALDGIVDDIKALELDSSEVVRMKSLPLDMPHREPRTMVARDKPNSAEALVSAIRAGDHRAVQELLDCGAPPDTGAESHALNDAISGRDSESVRLLLLYGASPNALDREGQSPLAVAADKCSLEAVIALLKYGANPNSAARGTHSALSIAVSAGNSQVAHVLLMYGATPNQITSSGNTLLIESIGKKSPKSLTAMLLKYGAAPNEKSREGKTALFEAITNGRDDIVGELIQHGADPNLPGPKHMLWPAQSYPECLRILLANAADHKKTPGIMELATSINSIDSIRLLLKAGVDPNAKKDGVYTPLCTAIRDNRADIFELLLRNGADPNVPASEYPAFKCITHHREHFLPPLLAAGAKLDTPKGIAETAVAYKNLKVLKWLLEKGVDVDDKCPKGYTPLTTAIRENNIEAVETLLAYGANPNVRGQDWPVCMAVRFPSILKRILSVLQEPRAFKGVMEMAVVANQLQSVKLLRAAGVSVEDRNGGVFSPLTTAIREYRTEIVAFLIGEGGADVNAPGEHLPIVKALRRCQTEHTDIIDMLLDKGADPNKMYRGWNGIMQALENGDLDMLKKLAVKAGVDLEVQDELGRTVTEIAISRRWEDAVNVLLSNKAKSS</sequence>
<evidence type="ECO:0000256" key="4">
    <source>
        <dbReference type="SAM" id="MobiDB-lite"/>
    </source>
</evidence>
<feature type="repeat" description="ANK" evidence="3">
    <location>
        <begin position="692"/>
        <end position="724"/>
    </location>
</feature>
<proteinExistence type="predicted"/>
<feature type="region of interest" description="Disordered" evidence="4">
    <location>
        <begin position="291"/>
        <end position="327"/>
    </location>
</feature>
<gene>
    <name evidence="5" type="ORF">G3M48_001904</name>
</gene>
<keyword evidence="2 3" id="KW-0040">ANK repeat</keyword>
<dbReference type="EMBL" id="JAAHCF010000016">
    <property type="protein sequence ID" value="KAK8150432.1"/>
    <property type="molecule type" value="Genomic_DNA"/>
</dbReference>
<dbReference type="InterPro" id="IPR036770">
    <property type="entry name" value="Ankyrin_rpt-contain_sf"/>
</dbReference>
<accession>A0AAW0S7U0</accession>
<dbReference type="PROSITE" id="PS50088">
    <property type="entry name" value="ANK_REPEAT"/>
    <property type="match status" value="4"/>
</dbReference>
<feature type="repeat" description="ANK" evidence="3">
    <location>
        <begin position="601"/>
        <end position="633"/>
    </location>
</feature>
<dbReference type="PANTHER" id="PTHR24198:SF165">
    <property type="entry name" value="ANKYRIN REPEAT-CONTAINING PROTEIN-RELATED"/>
    <property type="match status" value="1"/>
</dbReference>
<evidence type="ECO:0000256" key="2">
    <source>
        <dbReference type="ARBA" id="ARBA00023043"/>
    </source>
</evidence>
<feature type="repeat" description="ANK" evidence="3">
    <location>
        <begin position="785"/>
        <end position="817"/>
    </location>
</feature>